<dbReference type="Pfam" id="PF13828">
    <property type="entry name" value="DUF4190"/>
    <property type="match status" value="1"/>
</dbReference>
<feature type="domain" description="Septum formation-related" evidence="3">
    <location>
        <begin position="97"/>
        <end position="190"/>
    </location>
</feature>
<dbReference type="AlphaFoldDB" id="A0A510V6J8"/>
<dbReference type="RefSeq" id="WP_246125382.1">
    <property type="nucleotide sequence ID" value="NZ_BJUB01000009.1"/>
</dbReference>
<keyword evidence="5" id="KW-1185">Reference proteome</keyword>
<gene>
    <name evidence="4" type="ORF">CXY01_29360</name>
</gene>
<feature type="domain" description="DUF4190" evidence="2">
    <location>
        <begin position="18"/>
        <end position="71"/>
    </location>
</feature>
<feature type="transmembrane region" description="Helical" evidence="1">
    <location>
        <begin position="20"/>
        <end position="41"/>
    </location>
</feature>
<feature type="transmembrane region" description="Helical" evidence="1">
    <location>
        <begin position="53"/>
        <end position="81"/>
    </location>
</feature>
<proteinExistence type="predicted"/>
<comment type="caution">
    <text evidence="4">The sequence shown here is derived from an EMBL/GenBank/DDBJ whole genome shotgun (WGS) entry which is preliminary data.</text>
</comment>
<protein>
    <recommendedName>
        <fullName evidence="6">DUF4190 domain-containing protein</fullName>
    </recommendedName>
</protein>
<evidence type="ECO:0000259" key="3">
    <source>
        <dbReference type="Pfam" id="PF13845"/>
    </source>
</evidence>
<dbReference type="EMBL" id="BJUB01000009">
    <property type="protein sequence ID" value="GEK22416.1"/>
    <property type="molecule type" value="Genomic_DNA"/>
</dbReference>
<dbReference type="InterPro" id="IPR026004">
    <property type="entry name" value="Septum_form"/>
</dbReference>
<keyword evidence="1" id="KW-1133">Transmembrane helix</keyword>
<keyword evidence="1" id="KW-0812">Transmembrane</keyword>
<evidence type="ECO:0000313" key="5">
    <source>
        <dbReference type="Proteomes" id="UP000321118"/>
    </source>
</evidence>
<evidence type="ECO:0000313" key="4">
    <source>
        <dbReference type="EMBL" id="GEK22416.1"/>
    </source>
</evidence>
<reference evidence="4 5" key="1">
    <citation type="submission" date="2019-07" db="EMBL/GenBank/DDBJ databases">
        <title>Whole genome shotgun sequence of Cellulomonas xylanilytica NBRC 101102.</title>
        <authorList>
            <person name="Hosoyama A."/>
            <person name="Uohara A."/>
            <person name="Ohji S."/>
            <person name="Ichikawa N."/>
        </authorList>
    </citation>
    <scope>NUCLEOTIDE SEQUENCE [LARGE SCALE GENOMIC DNA]</scope>
    <source>
        <strain evidence="4 5">NBRC 101102</strain>
    </source>
</reference>
<keyword evidence="1" id="KW-0472">Membrane</keyword>
<dbReference type="Pfam" id="PF13845">
    <property type="entry name" value="Septum_form"/>
    <property type="match status" value="1"/>
</dbReference>
<evidence type="ECO:0000259" key="2">
    <source>
        <dbReference type="Pfam" id="PF13828"/>
    </source>
</evidence>
<accession>A0A510V6J8</accession>
<evidence type="ECO:0008006" key="6">
    <source>
        <dbReference type="Google" id="ProtNLM"/>
    </source>
</evidence>
<sequence>MHYAPGWTEPRARLEPTAVWSLVTGVLGLGPVALGLAVVAFRRIATRHTRGRGLAIAGAVLGTLGTIALVVGVTVAVLTVMASRPLPTDVPAPRDARAQQLVTGNCVLSLPDDGPVDTVRVVPCAEPHEAQVVTEFTFAPAAVWPGQQAADARVARACVLDAEEIDAGVRTVTWSPTERSWARGDRVGLCLAVVDGGGVTGSFLDRTAELP</sequence>
<dbReference type="InterPro" id="IPR025241">
    <property type="entry name" value="DUF4190"/>
</dbReference>
<name>A0A510V6J8_9CELL</name>
<dbReference type="Proteomes" id="UP000321118">
    <property type="component" value="Unassembled WGS sequence"/>
</dbReference>
<evidence type="ECO:0000256" key="1">
    <source>
        <dbReference type="SAM" id="Phobius"/>
    </source>
</evidence>
<organism evidence="4 5">
    <name type="scientific">Cellulomonas xylanilytica</name>
    <dbReference type="NCBI Taxonomy" id="233583"/>
    <lineage>
        <taxon>Bacteria</taxon>
        <taxon>Bacillati</taxon>
        <taxon>Actinomycetota</taxon>
        <taxon>Actinomycetes</taxon>
        <taxon>Micrococcales</taxon>
        <taxon>Cellulomonadaceae</taxon>
        <taxon>Cellulomonas</taxon>
    </lineage>
</organism>